<keyword evidence="4" id="KW-0406">Ion transport</keyword>
<comment type="subcellular location">
    <subcellularLocation>
        <location evidence="1 10">Cell outer membrane</location>
        <topology evidence="1 10">Multi-pass membrane protein</topology>
    </subcellularLocation>
</comment>
<sequence>MNNLPFSKAWSLLPQDHRFCKPLRIMKISTCLLFAFVTGVHAKGTAQKVTLKMRNARIEEALSAISKQSNLRVLYSENLNAKSRVTVNLKNASVEEALNSILRDKNIEYKIIANTISVNSNGKNDVVVEGTQQSIAGTVKNAEGNPLAGATITVKGTSISTQTDSNGHFKINAGGNAVLVVRYVGYSNLEVSVNNRSSIAIVLDSNQNQIDEVVVTGLGAKIDKRTFTGATSKVDMKDIELGGLPDPSRALEGRVAGVSVQNTTGTFGSAPKIRVRGATSIYGSSKPLWVIDGIIIEDVSNVSSDDLSSGDALTLISSAVAGLNANDIESFTVLKDGSATSIYGARAMGGVIVITTKKGKAGRNSANYVGEFTSRAIPSYNNFNIMNSQEQMAFNQVLEQRGWLTMADVASRSESGVYGKMYELIKAGQLENTQEARNAYLRKAEYRNTDWFKQLFSRTIMQNHSVSLSSGTERAQYYTSISGVFDNGWARKSDVKRYTGMFNASYDLFDNLKLDLRTNGSYRDQRAPGTLGSSVDRVSMEIKRDFDINPYSYALNTSRTLDPNEFYTRNYAPFNILHELDNNYMDINAADIKFQGELRWKPIKALELGLLAATRYQQTSQQHYIKDQSNQALAYRWMPTTFIRDANPFLYTDPSDPYAVPVSVLPYGGIYNRTDNKMLTKDFRFTAAFDKTFKEIHKIYAFAGAETNSVDRNQNWFRGWGLQYDLGEIPFIDYKLFKKSQEENADYYSIDRRKNGDIAPARNRQVAFYGTANYTFDNRYTINGTLRYEGTNRLGRTTSARWMPTWNVSGMWNVMEEDFFKKLETPFSNLSFKGSYSLTADRGPDFVTNSKIIIQSYNPWRPNTADKETGLNISDLENSELTYEKKHELNIGTSIGLFKNRIALDVDYYKRKNFDLIGIVNTQGLGGEISKYGNVANMESHGLEFSLSATILKKQDFSWVSSFIYTKAKNKITALENNSRVADLIAAGGYGRVGYPVRPLFSIPFNRLLPNGLPVYNYIDGAETTTGVYFQERKQIDWLKYEGPTEPTDMGSFGNVFSYKNFKLNVFITYSFGNVVRLDPAYKTGYSDLNATPREFWDAWTVPGEEAFTNIPVILDRRFIRNNSQYDYAYNAYNYSTETVAKGDFIRLKDISLSYELPKYFVQSLKMSNLGVRFNVINPWLIYADKRLNGQDPEFVNSGGVALPIAKQYTLTLKMGF</sequence>
<protein>
    <submittedName>
        <fullName evidence="13">Outer membrane cobalamin receptor protein</fullName>
    </submittedName>
</protein>
<evidence type="ECO:0000256" key="4">
    <source>
        <dbReference type="ARBA" id="ARBA00022496"/>
    </source>
</evidence>
<accession>A0A2X2J5Y6</accession>
<dbReference type="InterPro" id="IPR023996">
    <property type="entry name" value="TonB-dep_OMP_SusC/RagA"/>
</dbReference>
<feature type="domain" description="Secretin/TonB short N-terminal" evidence="12">
    <location>
        <begin position="71"/>
        <end position="121"/>
    </location>
</feature>
<evidence type="ECO:0000259" key="12">
    <source>
        <dbReference type="SMART" id="SM00965"/>
    </source>
</evidence>
<keyword evidence="13" id="KW-0675">Receptor</keyword>
<dbReference type="InterPro" id="IPR008969">
    <property type="entry name" value="CarboxyPept-like_regulatory"/>
</dbReference>
<comment type="similarity">
    <text evidence="10 11">Belongs to the TonB-dependent receptor family.</text>
</comment>
<dbReference type="InterPro" id="IPR037066">
    <property type="entry name" value="Plug_dom_sf"/>
</dbReference>
<keyword evidence="3 10" id="KW-1134">Transmembrane beta strand</keyword>
<dbReference type="PROSITE" id="PS52016">
    <property type="entry name" value="TONB_DEPENDENT_REC_3"/>
    <property type="match status" value="1"/>
</dbReference>
<keyword evidence="2 10" id="KW-0813">Transport</keyword>
<evidence type="ECO:0000313" key="13">
    <source>
        <dbReference type="EMBL" id="SPZ87063.1"/>
    </source>
</evidence>
<dbReference type="NCBIfam" id="TIGR04056">
    <property type="entry name" value="OMP_RagA_SusC"/>
    <property type="match status" value="1"/>
</dbReference>
<dbReference type="Proteomes" id="UP000251241">
    <property type="component" value="Unassembled WGS sequence"/>
</dbReference>
<proteinExistence type="inferred from homology"/>
<evidence type="ECO:0000256" key="11">
    <source>
        <dbReference type="RuleBase" id="RU003357"/>
    </source>
</evidence>
<evidence type="ECO:0000256" key="8">
    <source>
        <dbReference type="ARBA" id="ARBA00023136"/>
    </source>
</evidence>
<evidence type="ECO:0000256" key="10">
    <source>
        <dbReference type="PROSITE-ProRule" id="PRU01360"/>
    </source>
</evidence>
<keyword evidence="8 10" id="KW-0472">Membrane</keyword>
<dbReference type="SMART" id="SM00965">
    <property type="entry name" value="STN"/>
    <property type="match status" value="1"/>
</dbReference>
<dbReference type="InterPro" id="IPR039426">
    <property type="entry name" value="TonB-dep_rcpt-like"/>
</dbReference>
<name>A0A2X2J5Y6_SPHMU</name>
<dbReference type="InterPro" id="IPR023997">
    <property type="entry name" value="TonB-dep_OMP_SusC/RagA_CS"/>
</dbReference>
<keyword evidence="5 10" id="KW-0812">Transmembrane</keyword>
<dbReference type="Pfam" id="PF13715">
    <property type="entry name" value="CarbopepD_reg_2"/>
    <property type="match status" value="1"/>
</dbReference>
<reference evidence="13 14" key="1">
    <citation type="submission" date="2018-06" db="EMBL/GenBank/DDBJ databases">
        <authorList>
            <consortium name="Pathogen Informatics"/>
            <person name="Doyle S."/>
        </authorList>
    </citation>
    <scope>NUCLEOTIDE SEQUENCE [LARGE SCALE GENOMIC DNA]</scope>
    <source>
        <strain evidence="13 14">NCTC11343</strain>
    </source>
</reference>
<organism evidence="13 14">
    <name type="scientific">Sphingobacterium multivorum</name>
    <dbReference type="NCBI Taxonomy" id="28454"/>
    <lineage>
        <taxon>Bacteria</taxon>
        <taxon>Pseudomonadati</taxon>
        <taxon>Bacteroidota</taxon>
        <taxon>Sphingobacteriia</taxon>
        <taxon>Sphingobacteriales</taxon>
        <taxon>Sphingobacteriaceae</taxon>
        <taxon>Sphingobacterium</taxon>
    </lineage>
</organism>
<dbReference type="SUPFAM" id="SSF49464">
    <property type="entry name" value="Carboxypeptidase regulatory domain-like"/>
    <property type="match status" value="1"/>
</dbReference>
<dbReference type="GO" id="GO:0009279">
    <property type="term" value="C:cell outer membrane"/>
    <property type="evidence" value="ECO:0007669"/>
    <property type="project" value="UniProtKB-SubCell"/>
</dbReference>
<dbReference type="AlphaFoldDB" id="A0A2X2J5Y6"/>
<dbReference type="NCBIfam" id="TIGR04057">
    <property type="entry name" value="SusC_RagA_signa"/>
    <property type="match status" value="1"/>
</dbReference>
<dbReference type="Gene3D" id="2.40.170.20">
    <property type="entry name" value="TonB-dependent receptor, beta-barrel domain"/>
    <property type="match status" value="1"/>
</dbReference>
<dbReference type="Gene3D" id="2.60.40.1120">
    <property type="entry name" value="Carboxypeptidase-like, regulatory domain"/>
    <property type="match status" value="1"/>
</dbReference>
<evidence type="ECO:0000256" key="7">
    <source>
        <dbReference type="ARBA" id="ARBA00023077"/>
    </source>
</evidence>
<evidence type="ECO:0000313" key="14">
    <source>
        <dbReference type="Proteomes" id="UP000251241"/>
    </source>
</evidence>
<dbReference type="EMBL" id="UAUU01000009">
    <property type="protein sequence ID" value="SPZ87063.1"/>
    <property type="molecule type" value="Genomic_DNA"/>
</dbReference>
<keyword evidence="6" id="KW-0408">Iron</keyword>
<evidence type="ECO:0000256" key="6">
    <source>
        <dbReference type="ARBA" id="ARBA00023004"/>
    </source>
</evidence>
<dbReference type="InterPro" id="IPR000531">
    <property type="entry name" value="Beta-barrel_TonB"/>
</dbReference>
<dbReference type="Gene3D" id="2.170.130.10">
    <property type="entry name" value="TonB-dependent receptor, plug domain"/>
    <property type="match status" value="1"/>
</dbReference>
<dbReference type="InterPro" id="IPR011662">
    <property type="entry name" value="Secretin/TonB_short_N"/>
</dbReference>
<evidence type="ECO:0000256" key="2">
    <source>
        <dbReference type="ARBA" id="ARBA00022448"/>
    </source>
</evidence>
<keyword evidence="4" id="KW-0410">Iron transport</keyword>
<evidence type="ECO:0000256" key="9">
    <source>
        <dbReference type="ARBA" id="ARBA00023237"/>
    </source>
</evidence>
<dbReference type="InterPro" id="IPR012910">
    <property type="entry name" value="Plug_dom"/>
</dbReference>
<gene>
    <name evidence="13" type="ORF">NCTC11343_02689</name>
</gene>
<keyword evidence="9 10" id="KW-0998">Cell outer membrane</keyword>
<keyword evidence="7 11" id="KW-0798">TonB box</keyword>
<dbReference type="Gene3D" id="3.55.50.30">
    <property type="match status" value="1"/>
</dbReference>
<dbReference type="InterPro" id="IPR036942">
    <property type="entry name" value="Beta-barrel_TonB_sf"/>
</dbReference>
<dbReference type="Pfam" id="PF07715">
    <property type="entry name" value="Plug"/>
    <property type="match status" value="1"/>
</dbReference>
<dbReference type="Pfam" id="PF07660">
    <property type="entry name" value="STN"/>
    <property type="match status" value="1"/>
</dbReference>
<dbReference type="GO" id="GO:0006826">
    <property type="term" value="P:iron ion transport"/>
    <property type="evidence" value="ECO:0007669"/>
    <property type="project" value="UniProtKB-KW"/>
</dbReference>
<dbReference type="SUPFAM" id="SSF56935">
    <property type="entry name" value="Porins"/>
    <property type="match status" value="1"/>
</dbReference>
<dbReference type="Pfam" id="PF00593">
    <property type="entry name" value="TonB_dep_Rec_b-barrel"/>
    <property type="match status" value="1"/>
</dbReference>
<evidence type="ECO:0000256" key="3">
    <source>
        <dbReference type="ARBA" id="ARBA00022452"/>
    </source>
</evidence>
<evidence type="ECO:0000256" key="1">
    <source>
        <dbReference type="ARBA" id="ARBA00004571"/>
    </source>
</evidence>
<evidence type="ECO:0000256" key="5">
    <source>
        <dbReference type="ARBA" id="ARBA00022692"/>
    </source>
</evidence>